<evidence type="ECO:0000256" key="10">
    <source>
        <dbReference type="ARBA" id="ARBA00023237"/>
    </source>
</evidence>
<dbReference type="Gene3D" id="2.40.160.10">
    <property type="entry name" value="Porin"/>
    <property type="match status" value="1"/>
</dbReference>
<evidence type="ECO:0000313" key="12">
    <source>
        <dbReference type="EMBL" id="UNM95877.1"/>
    </source>
</evidence>
<accession>A0ABY3WZ30</accession>
<evidence type="ECO:0000256" key="6">
    <source>
        <dbReference type="ARBA" id="ARBA00022729"/>
    </source>
</evidence>
<keyword evidence="10" id="KW-0998">Cell outer membrane</keyword>
<evidence type="ECO:0000256" key="4">
    <source>
        <dbReference type="ARBA" id="ARBA00022452"/>
    </source>
</evidence>
<sequence>MTTNIQKRGRLLLPLVLGTTVIMGSIGIASAQTEIYGQIRLSLENSRANGTHPAAWKFDSNGNVINKGPRVSGMKDQGSRLGLIGQEELEAFTLIYHLEWGFNAATNDETSTFNQRLGYLTLKNGYGALTVGKIENPFKQMLQVKTVTSLSNANWNAASMSATGDLFQGSMGSINNFNSSMMFRVGHALLYTSPSWNGFNFDVAVIMSQKSDQPDYIFNKRRDVDLFTANLNYFHDSGAYIKAGYISGNTEKPGAKAAHVWGLSVGYVTPQWGVNLYGAVGETKGLATFGVGNERSQNYWANVRGLNLTPGGYKHTAYGVDLTAFYLIDESLMTKVYGSISYGNAKKKESNGLFHQNRREENKLNIWAVGVEHKFSQRTKVWAEYEAMTVKQSFTNTTNRYYHKQDLKNNRLLIGMRHDF</sequence>
<keyword evidence="9" id="KW-0472">Membrane</keyword>
<dbReference type="Proteomes" id="UP000829542">
    <property type="component" value="Chromosome"/>
</dbReference>
<organism evidence="12 13">
    <name type="scientific">Ignatzschineria rhizosphaerae</name>
    <dbReference type="NCBI Taxonomy" id="2923279"/>
    <lineage>
        <taxon>Bacteria</taxon>
        <taxon>Pseudomonadati</taxon>
        <taxon>Pseudomonadota</taxon>
        <taxon>Gammaproteobacteria</taxon>
        <taxon>Cardiobacteriales</taxon>
        <taxon>Ignatzschineriaceae</taxon>
        <taxon>Ignatzschineria</taxon>
    </lineage>
</organism>
<evidence type="ECO:0000259" key="11">
    <source>
        <dbReference type="Pfam" id="PF13609"/>
    </source>
</evidence>
<dbReference type="CDD" id="cd00342">
    <property type="entry name" value="gram_neg_porins"/>
    <property type="match status" value="1"/>
</dbReference>
<dbReference type="InterPro" id="IPR033900">
    <property type="entry name" value="Gram_neg_porin_domain"/>
</dbReference>
<keyword evidence="4" id="KW-1134">Transmembrane beta strand</keyword>
<evidence type="ECO:0000256" key="9">
    <source>
        <dbReference type="ARBA" id="ARBA00023136"/>
    </source>
</evidence>
<dbReference type="PANTHER" id="PTHR34501:SF9">
    <property type="entry name" value="MAJOR OUTER MEMBRANE PROTEIN P.IA"/>
    <property type="match status" value="1"/>
</dbReference>
<gene>
    <name evidence="12" type="ORF">MMG00_11845</name>
</gene>
<dbReference type="InterPro" id="IPR023614">
    <property type="entry name" value="Porin_dom_sf"/>
</dbReference>
<reference evidence="12 13" key="1">
    <citation type="submission" date="2022-03" db="EMBL/GenBank/DDBJ databases">
        <title>Ignatzschineria rhizosphaerae HR5S32.</title>
        <authorList>
            <person name="Sun J.Q."/>
            <person name="Feng J.Y."/>
        </authorList>
    </citation>
    <scope>NUCLEOTIDE SEQUENCE [LARGE SCALE GENOMIC DNA]</scope>
    <source>
        <strain evidence="12 13">HR5S32</strain>
    </source>
</reference>
<protein>
    <submittedName>
        <fullName evidence="12">Porin</fullName>
    </submittedName>
</protein>
<evidence type="ECO:0000256" key="2">
    <source>
        <dbReference type="ARBA" id="ARBA00011233"/>
    </source>
</evidence>
<keyword evidence="3" id="KW-0813">Transport</keyword>
<name>A0ABY3WZ30_9GAMM</name>
<evidence type="ECO:0000256" key="3">
    <source>
        <dbReference type="ARBA" id="ARBA00022448"/>
    </source>
</evidence>
<proteinExistence type="predicted"/>
<dbReference type="PANTHER" id="PTHR34501">
    <property type="entry name" value="PROTEIN YDDL-RELATED"/>
    <property type="match status" value="1"/>
</dbReference>
<dbReference type="InterPro" id="IPR050298">
    <property type="entry name" value="Gram-neg_bact_OMP"/>
</dbReference>
<evidence type="ECO:0000256" key="8">
    <source>
        <dbReference type="ARBA" id="ARBA00023114"/>
    </source>
</evidence>
<dbReference type="RefSeq" id="WP_242148591.1">
    <property type="nucleotide sequence ID" value="NZ_CP093379.1"/>
</dbReference>
<evidence type="ECO:0000256" key="5">
    <source>
        <dbReference type="ARBA" id="ARBA00022692"/>
    </source>
</evidence>
<evidence type="ECO:0000256" key="7">
    <source>
        <dbReference type="ARBA" id="ARBA00023065"/>
    </source>
</evidence>
<dbReference type="EMBL" id="CP093379">
    <property type="protein sequence ID" value="UNM95877.1"/>
    <property type="molecule type" value="Genomic_DNA"/>
</dbReference>
<keyword evidence="5" id="KW-0812">Transmembrane</keyword>
<feature type="domain" description="Porin" evidence="11">
    <location>
        <begin position="19"/>
        <end position="389"/>
    </location>
</feature>
<keyword evidence="7" id="KW-0406">Ion transport</keyword>
<evidence type="ECO:0000256" key="1">
    <source>
        <dbReference type="ARBA" id="ARBA00004571"/>
    </source>
</evidence>
<comment type="subunit">
    <text evidence="2">Homotrimer.</text>
</comment>
<keyword evidence="8" id="KW-0626">Porin</keyword>
<comment type="subcellular location">
    <subcellularLocation>
        <location evidence="1">Cell outer membrane</location>
        <topology evidence="1">Multi-pass membrane protein</topology>
    </subcellularLocation>
</comment>
<keyword evidence="6" id="KW-0732">Signal</keyword>
<dbReference type="Pfam" id="PF13609">
    <property type="entry name" value="Porin_4"/>
    <property type="match status" value="1"/>
</dbReference>
<keyword evidence="13" id="KW-1185">Reference proteome</keyword>
<evidence type="ECO:0000313" key="13">
    <source>
        <dbReference type="Proteomes" id="UP000829542"/>
    </source>
</evidence>
<dbReference type="SUPFAM" id="SSF56935">
    <property type="entry name" value="Porins"/>
    <property type="match status" value="1"/>
</dbReference>